<dbReference type="EMBL" id="JADOXO010000053">
    <property type="protein sequence ID" value="KAF9816753.1"/>
    <property type="molecule type" value="Genomic_DNA"/>
</dbReference>
<dbReference type="Gene3D" id="3.30.710.10">
    <property type="entry name" value="Potassium Channel Kv1.1, Chain A"/>
    <property type="match status" value="1"/>
</dbReference>
<organism evidence="2 3">
    <name type="scientific">Rhodonia placenta</name>
    <dbReference type="NCBI Taxonomy" id="104341"/>
    <lineage>
        <taxon>Eukaryota</taxon>
        <taxon>Fungi</taxon>
        <taxon>Dikarya</taxon>
        <taxon>Basidiomycota</taxon>
        <taxon>Agaricomycotina</taxon>
        <taxon>Agaricomycetes</taxon>
        <taxon>Polyporales</taxon>
        <taxon>Adustoporiaceae</taxon>
        <taxon>Rhodonia</taxon>
    </lineage>
</organism>
<dbReference type="PROSITE" id="PS50097">
    <property type="entry name" value="BTB"/>
    <property type="match status" value="1"/>
</dbReference>
<evidence type="ECO:0000259" key="1">
    <source>
        <dbReference type="PROSITE" id="PS50097"/>
    </source>
</evidence>
<comment type="caution">
    <text evidence="2">The sequence shown here is derived from an EMBL/GenBank/DDBJ whole genome shotgun (WGS) entry which is preliminary data.</text>
</comment>
<accession>A0A8H7P4R8</accession>
<dbReference type="InterPro" id="IPR000210">
    <property type="entry name" value="BTB/POZ_dom"/>
</dbReference>
<gene>
    <name evidence="2" type="ORF">IEO21_03915</name>
</gene>
<reference evidence="2" key="1">
    <citation type="submission" date="2020-11" db="EMBL/GenBank/DDBJ databases">
        <authorList>
            <person name="Koelle M."/>
            <person name="Horta M.A.C."/>
            <person name="Nowrousian M."/>
            <person name="Ohm R.A."/>
            <person name="Benz P."/>
            <person name="Pilgard A."/>
        </authorList>
    </citation>
    <scope>NUCLEOTIDE SEQUENCE</scope>
    <source>
        <strain evidence="2">FPRL280</strain>
    </source>
</reference>
<feature type="domain" description="BTB" evidence="1">
    <location>
        <begin position="1"/>
        <end position="52"/>
    </location>
</feature>
<dbReference type="InterPro" id="IPR011333">
    <property type="entry name" value="SKP1/BTB/POZ_sf"/>
</dbReference>
<evidence type="ECO:0000313" key="2">
    <source>
        <dbReference type="EMBL" id="KAF9816753.1"/>
    </source>
</evidence>
<proteinExistence type="predicted"/>
<name>A0A8H7P4R8_9APHY</name>
<protein>
    <recommendedName>
        <fullName evidence="1">BTB domain-containing protein</fullName>
    </recommendedName>
</protein>
<dbReference type="Proteomes" id="UP000639403">
    <property type="component" value="Unassembled WGS sequence"/>
</dbReference>
<reference evidence="2" key="2">
    <citation type="journal article" name="Front. Microbiol.">
        <title>Degradative Capacity of Two Strains of Rhodonia placenta: From Phenotype to Genotype.</title>
        <authorList>
            <person name="Kolle M."/>
            <person name="Horta M.A.C."/>
            <person name="Nowrousian M."/>
            <person name="Ohm R.A."/>
            <person name="Benz J.P."/>
            <person name="Pilgard A."/>
        </authorList>
    </citation>
    <scope>NUCLEOTIDE SEQUENCE</scope>
    <source>
        <strain evidence="2">FPRL280</strain>
    </source>
</reference>
<dbReference type="AlphaFoldDB" id="A0A8H7P4R8"/>
<dbReference type="Pfam" id="PF00651">
    <property type="entry name" value="BTB"/>
    <property type="match status" value="1"/>
</dbReference>
<evidence type="ECO:0000313" key="3">
    <source>
        <dbReference type="Proteomes" id="UP000639403"/>
    </source>
</evidence>
<sequence>MLAKASPIFRDIFSLPTPPSAVDDEHIDGLPVVIISENSTTLKNLLLFIYPGPRPALSADAMITLADAARKYEMFYVVDSMKDAIAKTASTAPLRTFCIAYNLAFYDIARAAAKHSISTKLWLFPPDIPRELRFLPSAGLYRLLQYYDRCMKAAVAVATDIVGVMAAIGVPPAPLHSKGWIWAICTSCTESADSPIQKKRKSSESGQTIVAWWWMDHMDRAAVVLASNPSGSAIQTTEFMSPVLLAANGCITCRRFAYDQLAEFSRRLGKMVDVAVSKVSFIVSGLIC</sequence>